<organism evidence="1 2">
    <name type="scientific">Thalassotalea marina</name>
    <dbReference type="NCBI Taxonomy" id="1673741"/>
    <lineage>
        <taxon>Bacteria</taxon>
        <taxon>Pseudomonadati</taxon>
        <taxon>Pseudomonadota</taxon>
        <taxon>Gammaproteobacteria</taxon>
        <taxon>Alteromonadales</taxon>
        <taxon>Colwelliaceae</taxon>
        <taxon>Thalassotalea</taxon>
    </lineage>
</organism>
<dbReference type="EMBL" id="BNCK01000002">
    <property type="protein sequence ID" value="GHF82741.1"/>
    <property type="molecule type" value="Genomic_DNA"/>
</dbReference>
<reference evidence="1" key="1">
    <citation type="journal article" date="2014" name="Int. J. Syst. Evol. Microbiol.">
        <title>Complete genome sequence of Corynebacterium casei LMG S-19264T (=DSM 44701T), isolated from a smear-ripened cheese.</title>
        <authorList>
            <consortium name="US DOE Joint Genome Institute (JGI-PGF)"/>
            <person name="Walter F."/>
            <person name="Albersmeier A."/>
            <person name="Kalinowski J."/>
            <person name="Ruckert C."/>
        </authorList>
    </citation>
    <scope>NUCLEOTIDE SEQUENCE</scope>
    <source>
        <strain evidence="1">KCTC 42731</strain>
    </source>
</reference>
<gene>
    <name evidence="1" type="primary">mshI1</name>
    <name evidence="1" type="ORF">GCM10017161_07460</name>
</gene>
<sequence length="262" mass="29403">MECGSVDVLDGDYEASFNRLKHQSLSGLCHLILSSKYNQIVQLDKPALPAEELNTALRWQVKDLVTISPENMITDYYDGVLNISGQEKINVVCANKQEIQPWLAELSQGDVFVEAISIEEFAFASIVPAEEHAKLLLCQQPNEDMLILIVKQGRLFFQRRLRGMATIGNKSEVELDMGTIDTLSIEIQRSADYFERQLKQAPIQQIDVLLPIESESYIARRLAENSNVPVNIFSMPEGFEQYRSFAAAIGATRMKISGEVSS</sequence>
<dbReference type="SUPFAM" id="SSF53067">
    <property type="entry name" value="Actin-like ATPase domain"/>
    <property type="match status" value="1"/>
</dbReference>
<evidence type="ECO:0000313" key="2">
    <source>
        <dbReference type="Proteomes" id="UP000623842"/>
    </source>
</evidence>
<proteinExistence type="predicted"/>
<comment type="caution">
    <text evidence="1">The sequence shown here is derived from an EMBL/GenBank/DDBJ whole genome shotgun (WGS) entry which is preliminary data.</text>
</comment>
<dbReference type="InterPro" id="IPR043129">
    <property type="entry name" value="ATPase_NBD"/>
</dbReference>
<reference evidence="1" key="2">
    <citation type="submission" date="2020-09" db="EMBL/GenBank/DDBJ databases">
        <authorList>
            <person name="Sun Q."/>
            <person name="Kim S."/>
        </authorList>
    </citation>
    <scope>NUCLEOTIDE SEQUENCE</scope>
    <source>
        <strain evidence="1">KCTC 42731</strain>
    </source>
</reference>
<protein>
    <submittedName>
        <fullName evidence="1">MSHA biogenesis protein MshI1</fullName>
    </submittedName>
</protein>
<evidence type="ECO:0000313" key="1">
    <source>
        <dbReference type="EMBL" id="GHF82741.1"/>
    </source>
</evidence>
<name>A0A919EIF4_9GAMM</name>
<keyword evidence="2" id="KW-1185">Reference proteome</keyword>
<dbReference type="Proteomes" id="UP000623842">
    <property type="component" value="Unassembled WGS sequence"/>
</dbReference>
<dbReference type="AlphaFoldDB" id="A0A919EIF4"/>
<dbReference type="Gene3D" id="3.30.420.380">
    <property type="match status" value="1"/>
</dbReference>
<accession>A0A919EIF4</accession>